<gene>
    <name evidence="8" type="ORF">EH31_10960</name>
</gene>
<dbReference type="InterPro" id="IPR038987">
    <property type="entry name" value="MoeA-like"/>
</dbReference>
<keyword evidence="4 6" id="KW-0501">Molybdenum cofactor biosynthesis</keyword>
<dbReference type="GO" id="GO:0005829">
    <property type="term" value="C:cytosol"/>
    <property type="evidence" value="ECO:0007669"/>
    <property type="project" value="TreeGrafter"/>
</dbReference>
<evidence type="ECO:0000256" key="1">
    <source>
        <dbReference type="ARBA" id="ARBA00002901"/>
    </source>
</evidence>
<evidence type="ECO:0000256" key="5">
    <source>
        <dbReference type="ARBA" id="ARBA00047317"/>
    </source>
</evidence>
<dbReference type="EMBL" id="JMIW01000004">
    <property type="protein sequence ID" value="KEO89669.1"/>
    <property type="molecule type" value="Genomic_DNA"/>
</dbReference>
<dbReference type="Proteomes" id="UP000027647">
    <property type="component" value="Unassembled WGS sequence"/>
</dbReference>
<accession>A0A074M8E8</accession>
<keyword evidence="6" id="KW-0479">Metal-binding</keyword>
<evidence type="ECO:0000256" key="4">
    <source>
        <dbReference type="ARBA" id="ARBA00023150"/>
    </source>
</evidence>
<dbReference type="SUPFAM" id="SSF63867">
    <property type="entry name" value="MoeA C-terminal domain-like"/>
    <property type="match status" value="1"/>
</dbReference>
<dbReference type="Gene3D" id="3.90.105.10">
    <property type="entry name" value="Molybdopterin biosynthesis moea protein, domain 2"/>
    <property type="match status" value="1"/>
</dbReference>
<evidence type="ECO:0000256" key="3">
    <source>
        <dbReference type="ARBA" id="ARBA00010763"/>
    </source>
</evidence>
<dbReference type="AlphaFoldDB" id="A0A074M8E8"/>
<comment type="cofactor">
    <cofactor evidence="6">
        <name>Mg(2+)</name>
        <dbReference type="ChEBI" id="CHEBI:18420"/>
    </cofactor>
</comment>
<comment type="catalytic activity">
    <reaction evidence="5">
        <text>adenylyl-molybdopterin + molybdate = Mo-molybdopterin + AMP + H(+)</text>
        <dbReference type="Rhea" id="RHEA:35047"/>
        <dbReference type="ChEBI" id="CHEBI:15378"/>
        <dbReference type="ChEBI" id="CHEBI:36264"/>
        <dbReference type="ChEBI" id="CHEBI:62727"/>
        <dbReference type="ChEBI" id="CHEBI:71302"/>
        <dbReference type="ChEBI" id="CHEBI:456215"/>
        <dbReference type="EC" id="2.10.1.1"/>
    </reaction>
</comment>
<reference evidence="8 9" key="1">
    <citation type="submission" date="2014-04" db="EMBL/GenBank/DDBJ databases">
        <title>A comprehensive comparison of genomes of Erythrobacter spp. strains.</title>
        <authorList>
            <person name="Zheng Q."/>
        </authorList>
    </citation>
    <scope>NUCLEOTIDE SEQUENCE [LARGE SCALE GENOMIC DNA]</scope>
    <source>
        <strain evidence="8 9">DSM 6997</strain>
    </source>
</reference>
<dbReference type="GO" id="GO:0006777">
    <property type="term" value="P:Mo-molybdopterin cofactor biosynthetic process"/>
    <property type="evidence" value="ECO:0007669"/>
    <property type="project" value="UniProtKB-UniRule"/>
</dbReference>
<protein>
    <recommendedName>
        <fullName evidence="6">Molybdopterin molybdenumtransferase</fullName>
        <ecNumber evidence="6">2.10.1.1</ecNumber>
    </recommendedName>
</protein>
<dbReference type="Pfam" id="PF00994">
    <property type="entry name" value="MoCF_biosynth"/>
    <property type="match status" value="1"/>
</dbReference>
<feature type="domain" description="MoaB/Mog" evidence="7">
    <location>
        <begin position="174"/>
        <end position="313"/>
    </location>
</feature>
<comment type="pathway">
    <text evidence="2 6">Cofactor biosynthesis; molybdopterin biosynthesis.</text>
</comment>
<dbReference type="Gene3D" id="2.170.190.11">
    <property type="entry name" value="Molybdopterin biosynthesis moea protein, domain 3"/>
    <property type="match status" value="1"/>
</dbReference>
<dbReference type="Pfam" id="PF03453">
    <property type="entry name" value="MoeA_N"/>
    <property type="match status" value="1"/>
</dbReference>
<dbReference type="OrthoDB" id="9804758at2"/>
<evidence type="ECO:0000313" key="9">
    <source>
        <dbReference type="Proteomes" id="UP000027647"/>
    </source>
</evidence>
<dbReference type="InterPro" id="IPR005111">
    <property type="entry name" value="MoeA_C_domain_IV"/>
</dbReference>
<evidence type="ECO:0000256" key="2">
    <source>
        <dbReference type="ARBA" id="ARBA00005046"/>
    </source>
</evidence>
<evidence type="ECO:0000313" key="8">
    <source>
        <dbReference type="EMBL" id="KEO89669.1"/>
    </source>
</evidence>
<dbReference type="eggNOG" id="COG0303">
    <property type="taxonomic scope" value="Bacteria"/>
</dbReference>
<dbReference type="CDD" id="cd00887">
    <property type="entry name" value="MoeA"/>
    <property type="match status" value="1"/>
</dbReference>
<name>A0A074M8E8_ERYLO</name>
<dbReference type="RefSeq" id="WP_034960237.1">
    <property type="nucleotide sequence ID" value="NZ_JMIW01000004.1"/>
</dbReference>
<dbReference type="GO" id="GO:0061599">
    <property type="term" value="F:molybdopterin molybdotransferase activity"/>
    <property type="evidence" value="ECO:0007669"/>
    <property type="project" value="UniProtKB-UniRule"/>
</dbReference>
<dbReference type="SMART" id="SM00852">
    <property type="entry name" value="MoCF_biosynth"/>
    <property type="match status" value="1"/>
</dbReference>
<dbReference type="InterPro" id="IPR036425">
    <property type="entry name" value="MoaB/Mog-like_dom_sf"/>
</dbReference>
<dbReference type="UniPathway" id="UPA00344"/>
<keyword evidence="6" id="KW-0460">Magnesium</keyword>
<keyword evidence="9" id="KW-1185">Reference proteome</keyword>
<dbReference type="Pfam" id="PF03454">
    <property type="entry name" value="MoeA_C"/>
    <property type="match status" value="1"/>
</dbReference>
<dbReference type="InterPro" id="IPR036135">
    <property type="entry name" value="MoeA_linker/N_sf"/>
</dbReference>
<sequence length="394" mass="41415">MIPFDEAIGLINDQATTLGEEVVPFERAAGRVLTRALDARRDAPFSAVAAMDGYAVIDSATRPGEALRVIGQSAAGTGFTDALKPGDAVRIFTGAPMPQGSDRCIMQEYAERNGDLVVFKEDYGPGWHVRPPGSDFRKGDRLVSPGTRLGARAMVAAAAADLATVSVSVQPRVAIIGTGDELMVPGTAYTRADAIAESVTYGVAAMAAASGAEVIERALASDDLPALEDLAGTMLSCADVVIVTGGASVGERDFAKPMFAPHGLELVFAKAAIKPGKPVWLGRAKGKWVLGLPGNPTSAMVTARLFLMPLLARLQGQPIADVNCWRKMVLAEELPTTGGRETFIRASWGKDGLVPVTNQDSGAQRALMHADWLIRRLPNAPACRAGEHVSALAF</sequence>
<proteinExistence type="inferred from homology"/>
<evidence type="ECO:0000259" key="7">
    <source>
        <dbReference type="SMART" id="SM00852"/>
    </source>
</evidence>
<dbReference type="InterPro" id="IPR005110">
    <property type="entry name" value="MoeA_linker/N"/>
</dbReference>
<dbReference type="InterPro" id="IPR001453">
    <property type="entry name" value="MoaB/Mog_dom"/>
</dbReference>
<evidence type="ECO:0000256" key="6">
    <source>
        <dbReference type="RuleBase" id="RU365090"/>
    </source>
</evidence>
<keyword evidence="6" id="KW-0500">Molybdenum</keyword>
<comment type="function">
    <text evidence="1 6">Catalyzes the insertion of molybdate into adenylated molybdopterin with the concomitant release of AMP.</text>
</comment>
<dbReference type="GO" id="GO:0046872">
    <property type="term" value="F:metal ion binding"/>
    <property type="evidence" value="ECO:0007669"/>
    <property type="project" value="UniProtKB-UniRule"/>
</dbReference>
<dbReference type="SUPFAM" id="SSF63882">
    <property type="entry name" value="MoeA N-terminal region -like"/>
    <property type="match status" value="1"/>
</dbReference>
<dbReference type="InterPro" id="IPR036688">
    <property type="entry name" value="MoeA_C_domain_IV_sf"/>
</dbReference>
<dbReference type="SUPFAM" id="SSF53218">
    <property type="entry name" value="Molybdenum cofactor biosynthesis proteins"/>
    <property type="match status" value="1"/>
</dbReference>
<dbReference type="STRING" id="1044.EH31_10960"/>
<comment type="caution">
    <text evidence="8">The sequence shown here is derived from an EMBL/GenBank/DDBJ whole genome shotgun (WGS) entry which is preliminary data.</text>
</comment>
<dbReference type="PANTHER" id="PTHR10192:SF5">
    <property type="entry name" value="GEPHYRIN"/>
    <property type="match status" value="1"/>
</dbReference>
<comment type="similarity">
    <text evidence="3 6">Belongs to the MoeA family.</text>
</comment>
<dbReference type="PANTHER" id="PTHR10192">
    <property type="entry name" value="MOLYBDOPTERIN BIOSYNTHESIS PROTEIN"/>
    <property type="match status" value="1"/>
</dbReference>
<dbReference type="Gene3D" id="3.40.980.10">
    <property type="entry name" value="MoaB/Mog-like domain"/>
    <property type="match status" value="1"/>
</dbReference>
<dbReference type="EC" id="2.10.1.1" evidence="6"/>
<keyword evidence="6" id="KW-0808">Transferase</keyword>
<dbReference type="Gene3D" id="2.40.340.10">
    <property type="entry name" value="MoeA, C-terminal, domain IV"/>
    <property type="match status" value="1"/>
</dbReference>
<organism evidence="8 9">
    <name type="scientific">Erythrobacter longus</name>
    <dbReference type="NCBI Taxonomy" id="1044"/>
    <lineage>
        <taxon>Bacteria</taxon>
        <taxon>Pseudomonadati</taxon>
        <taxon>Pseudomonadota</taxon>
        <taxon>Alphaproteobacteria</taxon>
        <taxon>Sphingomonadales</taxon>
        <taxon>Erythrobacteraceae</taxon>
        <taxon>Erythrobacter/Porphyrobacter group</taxon>
        <taxon>Erythrobacter</taxon>
    </lineage>
</organism>